<evidence type="ECO:0000313" key="4">
    <source>
        <dbReference type="Proteomes" id="UP001153737"/>
    </source>
</evidence>
<evidence type="ECO:0008006" key="5">
    <source>
        <dbReference type="Google" id="ProtNLM"/>
    </source>
</evidence>
<keyword evidence="1" id="KW-0175">Coiled coil</keyword>
<sequence>MTGKSNEDLFAMLEKVLQQNDDIKKDISKLNNNLEDIREDIKEIRQENKTLEEENKILNNKIESLENKLKKYNIIIYGLKEEREEVTQSVVVKLFREKLEEPFNETEIRDCYRIGKSEGEKPRPVLVEFVRYFSKKNILAKSKTLKKEEGVFITLDYTAAEYKRRKLLHKHLKSARETDHLAYIKNNVLCVDAEKYTYEDIVKNRIPNFNNLGASGETEIKARKGEKRTNENSPDRETITSKPKVFISQTVRTTRQSRLN</sequence>
<dbReference type="AlphaFoldDB" id="A0A9P0DMC6"/>
<reference evidence="3" key="1">
    <citation type="submission" date="2022-01" db="EMBL/GenBank/DDBJ databases">
        <authorList>
            <person name="King R."/>
        </authorList>
    </citation>
    <scope>NUCLEOTIDE SEQUENCE</scope>
</reference>
<dbReference type="EMBL" id="OU896708">
    <property type="protein sequence ID" value="CAH1155684.1"/>
    <property type="molecule type" value="Genomic_DNA"/>
</dbReference>
<dbReference type="Proteomes" id="UP001153737">
    <property type="component" value="Chromosome 2"/>
</dbReference>
<dbReference type="OrthoDB" id="6777367at2759"/>
<feature type="region of interest" description="Disordered" evidence="2">
    <location>
        <begin position="222"/>
        <end position="242"/>
    </location>
</feature>
<dbReference type="Gene3D" id="3.30.70.1820">
    <property type="entry name" value="L1 transposable element, RRM domain"/>
    <property type="match status" value="1"/>
</dbReference>
<proteinExistence type="predicted"/>
<accession>A0A9P0DMC6</accession>
<evidence type="ECO:0000256" key="1">
    <source>
        <dbReference type="SAM" id="Coils"/>
    </source>
</evidence>
<evidence type="ECO:0000256" key="2">
    <source>
        <dbReference type="SAM" id="MobiDB-lite"/>
    </source>
</evidence>
<gene>
    <name evidence="3" type="ORF">PHAECO_LOCUS6902</name>
</gene>
<reference evidence="3" key="2">
    <citation type="submission" date="2022-10" db="EMBL/GenBank/DDBJ databases">
        <authorList>
            <consortium name="ENA_rothamsted_submissions"/>
            <consortium name="culmorum"/>
            <person name="King R."/>
        </authorList>
    </citation>
    <scope>NUCLEOTIDE SEQUENCE</scope>
</reference>
<protein>
    <recommendedName>
        <fullName evidence="5">Endonuclease-reverse transcriptase</fullName>
    </recommendedName>
</protein>
<feature type="coiled-coil region" evidence="1">
    <location>
        <begin position="13"/>
        <end position="82"/>
    </location>
</feature>
<evidence type="ECO:0000313" key="3">
    <source>
        <dbReference type="EMBL" id="CAH1155684.1"/>
    </source>
</evidence>
<organism evidence="3 4">
    <name type="scientific">Phaedon cochleariae</name>
    <name type="common">Mustard beetle</name>
    <dbReference type="NCBI Taxonomy" id="80249"/>
    <lineage>
        <taxon>Eukaryota</taxon>
        <taxon>Metazoa</taxon>
        <taxon>Ecdysozoa</taxon>
        <taxon>Arthropoda</taxon>
        <taxon>Hexapoda</taxon>
        <taxon>Insecta</taxon>
        <taxon>Pterygota</taxon>
        <taxon>Neoptera</taxon>
        <taxon>Endopterygota</taxon>
        <taxon>Coleoptera</taxon>
        <taxon>Polyphaga</taxon>
        <taxon>Cucujiformia</taxon>
        <taxon>Chrysomeloidea</taxon>
        <taxon>Chrysomelidae</taxon>
        <taxon>Chrysomelinae</taxon>
        <taxon>Chrysomelini</taxon>
        <taxon>Phaedon</taxon>
    </lineage>
</organism>
<name>A0A9P0DMC6_PHACE</name>
<feature type="compositionally biased region" description="Basic and acidic residues" evidence="2">
    <location>
        <begin position="222"/>
        <end position="239"/>
    </location>
</feature>
<keyword evidence="4" id="KW-1185">Reference proteome</keyword>